<dbReference type="InterPro" id="IPR041581">
    <property type="entry name" value="Glyoxalase_6"/>
</dbReference>
<gene>
    <name evidence="2" type="ORF">P409_13080</name>
</gene>
<accession>A0A0A0D5H7</accession>
<comment type="caution">
    <text evidence="2">The sequence shown here is derived from an EMBL/GenBank/DDBJ whole genome shotgun (WGS) entry which is preliminary data.</text>
</comment>
<dbReference type="EMBL" id="JANX01000136">
    <property type="protein sequence ID" value="KGM33936.1"/>
    <property type="molecule type" value="Genomic_DNA"/>
</dbReference>
<organism evidence="2 3">
    <name type="scientific">Inquilinus limosus MP06</name>
    <dbReference type="NCBI Taxonomy" id="1398085"/>
    <lineage>
        <taxon>Bacteria</taxon>
        <taxon>Pseudomonadati</taxon>
        <taxon>Pseudomonadota</taxon>
        <taxon>Alphaproteobacteria</taxon>
        <taxon>Rhodospirillales</taxon>
        <taxon>Rhodospirillaceae</taxon>
        <taxon>Inquilinus</taxon>
    </lineage>
</organism>
<dbReference type="Gene3D" id="3.10.180.10">
    <property type="entry name" value="2,3-Dihydroxybiphenyl 1,2-Dioxygenase, domain 1"/>
    <property type="match status" value="1"/>
</dbReference>
<dbReference type="RefSeq" id="WP_034836869.1">
    <property type="nucleotide sequence ID" value="NZ_JANX01000136.1"/>
</dbReference>
<evidence type="ECO:0000259" key="1">
    <source>
        <dbReference type="PROSITE" id="PS51819"/>
    </source>
</evidence>
<dbReference type="AlphaFoldDB" id="A0A0A0D5H7"/>
<dbReference type="OrthoDB" id="2871523at2"/>
<feature type="domain" description="VOC" evidence="1">
    <location>
        <begin position="8"/>
        <end position="117"/>
    </location>
</feature>
<name>A0A0A0D5H7_9PROT</name>
<dbReference type="SUPFAM" id="SSF54593">
    <property type="entry name" value="Glyoxalase/Bleomycin resistance protein/Dihydroxybiphenyl dioxygenase"/>
    <property type="match status" value="1"/>
</dbReference>
<proteinExistence type="predicted"/>
<dbReference type="PROSITE" id="PS51819">
    <property type="entry name" value="VOC"/>
    <property type="match status" value="1"/>
</dbReference>
<protein>
    <recommendedName>
        <fullName evidence="1">VOC domain-containing protein</fullName>
    </recommendedName>
</protein>
<sequence>MTATFAGGRNIALKVPPHQYDATVRFYRDVIGLEPLDNHPPAIGFRFGANQLWIDRVDALSQAELWLEIVADDVPRAAEHLAEAGVARRDEIERLPDGFDGFWISDPAGIIHIVSAKNSQY</sequence>
<dbReference type="Pfam" id="PF18029">
    <property type="entry name" value="Glyoxalase_6"/>
    <property type="match status" value="1"/>
</dbReference>
<evidence type="ECO:0000313" key="3">
    <source>
        <dbReference type="Proteomes" id="UP000029995"/>
    </source>
</evidence>
<dbReference type="InterPro" id="IPR037523">
    <property type="entry name" value="VOC_core"/>
</dbReference>
<dbReference type="Proteomes" id="UP000029995">
    <property type="component" value="Unassembled WGS sequence"/>
</dbReference>
<evidence type="ECO:0000313" key="2">
    <source>
        <dbReference type="EMBL" id="KGM33936.1"/>
    </source>
</evidence>
<dbReference type="InterPro" id="IPR029068">
    <property type="entry name" value="Glyas_Bleomycin-R_OHBP_Dase"/>
</dbReference>
<reference evidence="2 3" key="1">
    <citation type="submission" date="2014-01" db="EMBL/GenBank/DDBJ databases">
        <title>Genome sequence determination for a cystic fibrosis isolate, Inquilinus limosus.</title>
        <authorList>
            <person name="Pino M."/>
            <person name="Di Conza J."/>
            <person name="Gutkind G."/>
        </authorList>
    </citation>
    <scope>NUCLEOTIDE SEQUENCE [LARGE SCALE GENOMIC DNA]</scope>
    <source>
        <strain evidence="2 3">MP06</strain>
    </source>
</reference>